<evidence type="ECO:0000313" key="1">
    <source>
        <dbReference type="EMBL" id="WOT38798.1"/>
    </source>
</evidence>
<proteinExistence type="predicted"/>
<accession>A0ABZ0KLR5</accession>
<keyword evidence="2" id="KW-1185">Reference proteome</keyword>
<dbReference type="InterPro" id="IPR036388">
    <property type="entry name" value="WH-like_DNA-bd_sf"/>
</dbReference>
<dbReference type="Proteomes" id="UP001305002">
    <property type="component" value="Chromosome"/>
</dbReference>
<dbReference type="SUPFAM" id="SSF46785">
    <property type="entry name" value="Winged helix' DNA-binding domain"/>
    <property type="match status" value="1"/>
</dbReference>
<dbReference type="Gene3D" id="1.10.287.160">
    <property type="entry name" value="HR1 repeat"/>
    <property type="match status" value="1"/>
</dbReference>
<organism evidence="1 2">
    <name type="scientific">Streptomyces coeruleorubidus</name>
    <dbReference type="NCBI Taxonomy" id="116188"/>
    <lineage>
        <taxon>Bacteria</taxon>
        <taxon>Bacillati</taxon>
        <taxon>Actinomycetota</taxon>
        <taxon>Actinomycetes</taxon>
        <taxon>Kitasatosporales</taxon>
        <taxon>Streptomycetaceae</taxon>
        <taxon>Streptomyces</taxon>
    </lineage>
</organism>
<reference evidence="1 2" key="1">
    <citation type="journal article" date="2021" name="J. Microbiol. Biotechnol.">
        <title>An Efficient Markerless Deletion System Suitable for the Industrial Strains of Streptomyces.</title>
        <authorList>
            <person name="Dong J."/>
            <person name="Wei J."/>
            <person name="Li H."/>
            <person name="Zhao S."/>
            <person name="Guan W."/>
        </authorList>
    </citation>
    <scope>NUCLEOTIDE SEQUENCE [LARGE SCALE GENOMIC DNA]</scope>
    <source>
        <strain evidence="1 2">CICC 11043</strain>
    </source>
</reference>
<dbReference type="Gene3D" id="1.10.10.10">
    <property type="entry name" value="Winged helix-like DNA-binding domain superfamily/Winged helix DNA-binding domain"/>
    <property type="match status" value="1"/>
</dbReference>
<dbReference type="EMBL" id="CP137524">
    <property type="protein sequence ID" value="WOT38798.1"/>
    <property type="molecule type" value="Genomic_DNA"/>
</dbReference>
<evidence type="ECO:0008006" key="3">
    <source>
        <dbReference type="Google" id="ProtNLM"/>
    </source>
</evidence>
<dbReference type="InterPro" id="IPR036390">
    <property type="entry name" value="WH_DNA-bd_sf"/>
</dbReference>
<dbReference type="RefSeq" id="WP_230529110.1">
    <property type="nucleotide sequence ID" value="NZ_BMSO01000038.1"/>
</dbReference>
<sequence>MSQALLASRSAVTGAVRLLESYGMVRRTRAADERMDRVSLDPASQQPQNFDSDVHKEHAALFREGLALLAGAPPECRALLEEMVALAEFLAERLPTLLQEWNAHRDELRASGKLSASSELPL</sequence>
<protein>
    <recommendedName>
        <fullName evidence="3">MarR family transcriptional regulator</fullName>
    </recommendedName>
</protein>
<evidence type="ECO:0000313" key="2">
    <source>
        <dbReference type="Proteomes" id="UP001305002"/>
    </source>
</evidence>
<gene>
    <name evidence="1" type="ORF">R5U08_33655</name>
</gene>
<name>A0ABZ0KLR5_STRC4</name>
<reference evidence="1 2" key="2">
    <citation type="journal article" date="2024" name="Microb. Biotechnol.">
        <title>The involvement of multiple ABC transporters in daunorubicin efflux in Streptomyces coeruleorubidus.</title>
        <authorList>
            <person name="Dong J."/>
            <person name="Ning J."/>
            <person name="Tian Y."/>
            <person name="Li H."/>
            <person name="Chen H."/>
            <person name="Guan W."/>
        </authorList>
    </citation>
    <scope>NUCLEOTIDE SEQUENCE [LARGE SCALE GENOMIC DNA]</scope>
    <source>
        <strain evidence="1 2">CICC 11043</strain>
    </source>
</reference>